<dbReference type="RefSeq" id="WP_344734324.1">
    <property type="nucleotide sequence ID" value="NZ_BAAAZH010000024.1"/>
</dbReference>
<organism evidence="6 7">
    <name type="scientific">Nocardioides fonticola</name>
    <dbReference type="NCBI Taxonomy" id="450363"/>
    <lineage>
        <taxon>Bacteria</taxon>
        <taxon>Bacillati</taxon>
        <taxon>Actinomycetota</taxon>
        <taxon>Actinomycetes</taxon>
        <taxon>Propionibacteriales</taxon>
        <taxon>Nocardioidaceae</taxon>
        <taxon>Nocardioides</taxon>
    </lineage>
</organism>
<dbReference type="EC" id="3.1.3.48" evidence="2"/>
<dbReference type="EMBL" id="BAAAZH010000024">
    <property type="protein sequence ID" value="GAA4123664.1"/>
    <property type="molecule type" value="Genomic_DNA"/>
</dbReference>
<evidence type="ECO:0000256" key="2">
    <source>
        <dbReference type="ARBA" id="ARBA00013064"/>
    </source>
</evidence>
<dbReference type="InterPro" id="IPR036196">
    <property type="entry name" value="Ptyr_pPase_sf"/>
</dbReference>
<comment type="similarity">
    <text evidence="1">Belongs to the low molecular weight phosphotyrosine protein phosphatase family.</text>
</comment>
<dbReference type="InterPro" id="IPR023485">
    <property type="entry name" value="Ptyr_pPase"/>
</dbReference>
<dbReference type="InterPro" id="IPR017867">
    <property type="entry name" value="Tyr_phospatase_low_mol_wt"/>
</dbReference>
<keyword evidence="4" id="KW-0904">Protein phosphatase</keyword>
<evidence type="ECO:0000256" key="3">
    <source>
        <dbReference type="ARBA" id="ARBA00022801"/>
    </source>
</evidence>
<dbReference type="Gene3D" id="3.40.50.2300">
    <property type="match status" value="1"/>
</dbReference>
<dbReference type="Proteomes" id="UP001501495">
    <property type="component" value="Unassembled WGS sequence"/>
</dbReference>
<evidence type="ECO:0000256" key="1">
    <source>
        <dbReference type="ARBA" id="ARBA00011063"/>
    </source>
</evidence>
<dbReference type="SUPFAM" id="SSF52788">
    <property type="entry name" value="Phosphotyrosine protein phosphatases I"/>
    <property type="match status" value="1"/>
</dbReference>
<feature type="domain" description="Phosphotyrosine protein phosphatase I" evidence="5">
    <location>
        <begin position="19"/>
        <end position="171"/>
    </location>
</feature>
<dbReference type="PANTHER" id="PTHR11717">
    <property type="entry name" value="LOW MOLECULAR WEIGHT PROTEIN TYROSINE PHOSPHATASE"/>
    <property type="match status" value="1"/>
</dbReference>
<evidence type="ECO:0000313" key="6">
    <source>
        <dbReference type="EMBL" id="GAA4123664.1"/>
    </source>
</evidence>
<evidence type="ECO:0000313" key="7">
    <source>
        <dbReference type="Proteomes" id="UP001501495"/>
    </source>
</evidence>
<name>A0ABP7XQ03_9ACTN</name>
<proteinExistence type="inferred from homology"/>
<dbReference type="SMART" id="SM00226">
    <property type="entry name" value="LMWPc"/>
    <property type="match status" value="1"/>
</dbReference>
<dbReference type="Pfam" id="PF01451">
    <property type="entry name" value="LMWPc"/>
    <property type="match status" value="1"/>
</dbReference>
<keyword evidence="7" id="KW-1185">Reference proteome</keyword>
<reference evidence="7" key="1">
    <citation type="journal article" date="2019" name="Int. J. Syst. Evol. Microbiol.">
        <title>The Global Catalogue of Microorganisms (GCM) 10K type strain sequencing project: providing services to taxonomists for standard genome sequencing and annotation.</title>
        <authorList>
            <consortium name="The Broad Institute Genomics Platform"/>
            <consortium name="The Broad Institute Genome Sequencing Center for Infectious Disease"/>
            <person name="Wu L."/>
            <person name="Ma J."/>
        </authorList>
    </citation>
    <scope>NUCLEOTIDE SEQUENCE [LARGE SCALE GENOMIC DNA]</scope>
    <source>
        <strain evidence="7">JCM 16703</strain>
    </source>
</reference>
<accession>A0ABP7XQ03</accession>
<keyword evidence="3" id="KW-0378">Hydrolase</keyword>
<sequence>MTGTPSPPPLPAALNPGRYGIALVCLGNICRSPMADVVLTARVDDAGLAGVVRVVSAGTGHWHVGEPMDPRAAATLAAADLDPTTHRAQQVRLGLFEEFDLVLAMDAANLRDLQQLARDAGLAVDPARLHLFRDHDPLGRGDVPDPYYGGSDGFEEVLAMIERTSVAIVAALQRELPFR</sequence>
<dbReference type="PRINTS" id="PR00719">
    <property type="entry name" value="LMWPTPASE"/>
</dbReference>
<comment type="caution">
    <text evidence="6">The sequence shown here is derived from an EMBL/GenBank/DDBJ whole genome shotgun (WGS) entry which is preliminary data.</text>
</comment>
<protein>
    <recommendedName>
        <fullName evidence="2">protein-tyrosine-phosphatase</fullName>
        <ecNumber evidence="2">3.1.3.48</ecNumber>
    </recommendedName>
</protein>
<dbReference type="InterPro" id="IPR050438">
    <property type="entry name" value="LMW_PTPase"/>
</dbReference>
<dbReference type="CDD" id="cd16343">
    <property type="entry name" value="LMWPTP"/>
    <property type="match status" value="1"/>
</dbReference>
<gene>
    <name evidence="6" type="ORF">GCM10022215_30560</name>
</gene>
<evidence type="ECO:0000256" key="4">
    <source>
        <dbReference type="ARBA" id="ARBA00022912"/>
    </source>
</evidence>
<evidence type="ECO:0000259" key="5">
    <source>
        <dbReference type="SMART" id="SM00226"/>
    </source>
</evidence>
<dbReference type="PANTHER" id="PTHR11717:SF7">
    <property type="entry name" value="LOW MOLECULAR WEIGHT PHOSPHOTYROSINE PROTEIN PHOSPHATASE"/>
    <property type="match status" value="1"/>
</dbReference>